<evidence type="ECO:0000256" key="5">
    <source>
        <dbReference type="SAM" id="Phobius"/>
    </source>
</evidence>
<dbReference type="RefSeq" id="WP_117301412.1">
    <property type="nucleotide sequence ID" value="NZ_QVQT02000005.1"/>
</dbReference>
<evidence type="ECO:0000313" key="7">
    <source>
        <dbReference type="EMBL" id="RFU15734.1"/>
    </source>
</evidence>
<feature type="transmembrane region" description="Helical" evidence="5">
    <location>
        <begin position="40"/>
        <end position="62"/>
    </location>
</feature>
<dbReference type="PANTHER" id="PTHR43826">
    <property type="entry name" value="GLUCOSE-6-PHOSPHATE EXCHANGER SLC37A4"/>
    <property type="match status" value="1"/>
</dbReference>
<feature type="domain" description="Major facilitator superfamily (MFS) profile" evidence="6">
    <location>
        <begin position="1"/>
        <end position="406"/>
    </location>
</feature>
<feature type="transmembrane region" description="Helical" evidence="5">
    <location>
        <begin position="291"/>
        <end position="309"/>
    </location>
</feature>
<feature type="transmembrane region" description="Helical" evidence="5">
    <location>
        <begin position="315"/>
        <end position="341"/>
    </location>
</feature>
<keyword evidence="3 5" id="KW-1133">Transmembrane helix</keyword>
<dbReference type="InterPro" id="IPR000849">
    <property type="entry name" value="Sugar_P_transporter"/>
</dbReference>
<protein>
    <submittedName>
        <fullName evidence="7">MFS transporter</fullName>
    </submittedName>
</protein>
<sequence>MKIRDRTLAAWRGRIFLAAWMLYAGYYICRKDAGTAADGGVSHLALVLACFGATYALGQLIGGTLADRFGARRTALTGAVISIGCTALLAWCSHPVLGLALQLGNGFGQGFGWPSLLKLIGSWFRRSERDRVLGWWSTSYILGGLLATSLTAWLLVHTGFTAHSGIHLVYLVSSCALLGATLFFAHETVESPHPVYESTPSAEFATQAEGSPWIRVLKNRHIRVISGMYFFLKMTRYTLLFWLPLYLTSGLGYATYRADHTASCFELCGFLGPVAVGYASERWFGNRRFTLATGMLFLLAFVCLLHPVLADSGWFGLIVSISLMGILIHGADMLMSGMAVLDAVPGELHGRAVGFVNAIGSIGQILSPLLVTLFVSRLGWTRLFDLFVFFALVSGAICASAIRPQTYDKQQSNRSVLETSNLPL</sequence>
<evidence type="ECO:0000256" key="4">
    <source>
        <dbReference type="ARBA" id="ARBA00023136"/>
    </source>
</evidence>
<dbReference type="GO" id="GO:0035435">
    <property type="term" value="P:phosphate ion transmembrane transport"/>
    <property type="evidence" value="ECO:0007669"/>
    <property type="project" value="TreeGrafter"/>
</dbReference>
<dbReference type="InterPro" id="IPR020846">
    <property type="entry name" value="MFS_dom"/>
</dbReference>
<comment type="subcellular location">
    <subcellularLocation>
        <location evidence="1">Endomembrane system</location>
        <topology evidence="1">Multi-pass membrane protein</topology>
    </subcellularLocation>
</comment>
<dbReference type="SUPFAM" id="SSF103473">
    <property type="entry name" value="MFS general substrate transporter"/>
    <property type="match status" value="1"/>
</dbReference>
<gene>
    <name evidence="7" type="ORF">D0Y96_14900</name>
</gene>
<dbReference type="Gene3D" id="1.20.1250.20">
    <property type="entry name" value="MFS general substrate transporter like domains"/>
    <property type="match status" value="2"/>
</dbReference>
<comment type="caution">
    <text evidence="7">The sequence shown here is derived from an EMBL/GenBank/DDBJ whole genome shotgun (WGS) entry which is preliminary data.</text>
</comment>
<feature type="transmembrane region" description="Helical" evidence="5">
    <location>
        <begin position="168"/>
        <end position="185"/>
    </location>
</feature>
<dbReference type="AlphaFoldDB" id="A0A372ILF6"/>
<dbReference type="PIRSF" id="PIRSF002808">
    <property type="entry name" value="Hexose_phosphate_transp"/>
    <property type="match status" value="1"/>
</dbReference>
<keyword evidence="4 5" id="KW-0472">Membrane</keyword>
<reference evidence="7 8" key="1">
    <citation type="submission" date="2018-08" db="EMBL/GenBank/DDBJ databases">
        <title>Acidipila sp. 4G-K13, an acidobacterium isolated from forest soil.</title>
        <authorList>
            <person name="Gao Z.-H."/>
            <person name="Qiu L.-H."/>
        </authorList>
    </citation>
    <scope>NUCLEOTIDE SEQUENCE [LARGE SCALE GENOMIC DNA]</scope>
    <source>
        <strain evidence="7 8">4G-K13</strain>
    </source>
</reference>
<dbReference type="GO" id="GO:0061513">
    <property type="term" value="F:glucose 6-phosphate:phosphate antiporter activity"/>
    <property type="evidence" value="ECO:0007669"/>
    <property type="project" value="TreeGrafter"/>
</dbReference>
<proteinExistence type="predicted"/>
<name>A0A372ILF6_9BACT</name>
<feature type="transmembrane region" description="Helical" evidence="5">
    <location>
        <begin position="382"/>
        <end position="402"/>
    </location>
</feature>
<evidence type="ECO:0000259" key="6">
    <source>
        <dbReference type="PROSITE" id="PS50850"/>
    </source>
</evidence>
<dbReference type="InterPro" id="IPR036259">
    <property type="entry name" value="MFS_trans_sf"/>
</dbReference>
<dbReference type="PROSITE" id="PS50850">
    <property type="entry name" value="MFS"/>
    <property type="match status" value="1"/>
</dbReference>
<dbReference type="PANTHER" id="PTHR43826:SF3">
    <property type="entry name" value="GLUCOSE-6-PHOSPHATE EXCHANGER SLC37A4"/>
    <property type="match status" value="1"/>
</dbReference>
<organism evidence="7 8">
    <name type="scientific">Paracidobacterium acidisoli</name>
    <dbReference type="NCBI Taxonomy" id="2303751"/>
    <lineage>
        <taxon>Bacteria</taxon>
        <taxon>Pseudomonadati</taxon>
        <taxon>Acidobacteriota</taxon>
        <taxon>Terriglobia</taxon>
        <taxon>Terriglobales</taxon>
        <taxon>Acidobacteriaceae</taxon>
        <taxon>Paracidobacterium</taxon>
    </lineage>
</organism>
<dbReference type="EMBL" id="QVQT01000005">
    <property type="protein sequence ID" value="RFU15734.1"/>
    <property type="molecule type" value="Genomic_DNA"/>
</dbReference>
<feature type="transmembrane region" description="Helical" evidence="5">
    <location>
        <begin position="353"/>
        <end position="376"/>
    </location>
</feature>
<evidence type="ECO:0000313" key="8">
    <source>
        <dbReference type="Proteomes" id="UP000264702"/>
    </source>
</evidence>
<evidence type="ECO:0000256" key="2">
    <source>
        <dbReference type="ARBA" id="ARBA00022692"/>
    </source>
</evidence>
<dbReference type="InterPro" id="IPR011701">
    <property type="entry name" value="MFS"/>
</dbReference>
<keyword evidence="2 5" id="KW-0812">Transmembrane</keyword>
<evidence type="ECO:0000256" key="1">
    <source>
        <dbReference type="ARBA" id="ARBA00004127"/>
    </source>
</evidence>
<evidence type="ECO:0000256" key="3">
    <source>
        <dbReference type="ARBA" id="ARBA00022989"/>
    </source>
</evidence>
<feature type="transmembrane region" description="Helical" evidence="5">
    <location>
        <begin position="132"/>
        <end position="156"/>
    </location>
</feature>
<feature type="transmembrane region" description="Helical" evidence="5">
    <location>
        <begin position="237"/>
        <end position="254"/>
    </location>
</feature>
<dbReference type="Pfam" id="PF07690">
    <property type="entry name" value="MFS_1"/>
    <property type="match status" value="2"/>
</dbReference>
<dbReference type="InterPro" id="IPR051337">
    <property type="entry name" value="OPA_Antiporter"/>
</dbReference>
<feature type="transmembrane region" description="Helical" evidence="5">
    <location>
        <begin position="74"/>
        <end position="91"/>
    </location>
</feature>
<dbReference type="GO" id="GO:0012505">
    <property type="term" value="C:endomembrane system"/>
    <property type="evidence" value="ECO:0007669"/>
    <property type="project" value="UniProtKB-SubCell"/>
</dbReference>
<dbReference type="OrthoDB" id="9766638at2"/>
<feature type="transmembrane region" description="Helical" evidence="5">
    <location>
        <begin position="9"/>
        <end position="28"/>
    </location>
</feature>
<dbReference type="GO" id="GO:0016020">
    <property type="term" value="C:membrane"/>
    <property type="evidence" value="ECO:0007669"/>
    <property type="project" value="InterPro"/>
</dbReference>
<keyword evidence="8" id="KW-1185">Reference proteome</keyword>
<accession>A0A372ILF6</accession>
<dbReference type="Proteomes" id="UP000264702">
    <property type="component" value="Unassembled WGS sequence"/>
</dbReference>